<reference evidence="5 6" key="1">
    <citation type="submission" date="2019-09" db="EMBL/GenBank/DDBJ databases">
        <title>Screening of Novel Bioactive Compounds from Soil-Associated.</title>
        <authorList>
            <person name="Gong X."/>
        </authorList>
    </citation>
    <scope>NUCLEOTIDE SEQUENCE [LARGE SCALE GENOMIC DNA]</scope>
    <source>
        <strain evidence="5 6">Gxj-6</strain>
    </source>
</reference>
<gene>
    <name evidence="5" type="ORF">F5972_33815</name>
</gene>
<protein>
    <submittedName>
        <fullName evidence="5">LamG domain-containing protein</fullName>
    </submittedName>
</protein>
<feature type="region of interest" description="Disordered" evidence="3">
    <location>
        <begin position="635"/>
        <end position="654"/>
    </location>
</feature>
<evidence type="ECO:0000256" key="3">
    <source>
        <dbReference type="SAM" id="MobiDB-lite"/>
    </source>
</evidence>
<dbReference type="SUPFAM" id="SSF49899">
    <property type="entry name" value="Concanavalin A-like lectins/glucanases"/>
    <property type="match status" value="2"/>
</dbReference>
<dbReference type="AlphaFoldDB" id="A0A5J5JS23"/>
<dbReference type="PANTHER" id="PTHR46943">
    <property type="entry name" value="PENTRAXIN-RELATED PROTEIN PTX3"/>
    <property type="match status" value="1"/>
</dbReference>
<evidence type="ECO:0000313" key="6">
    <source>
        <dbReference type="Proteomes" id="UP000327011"/>
    </source>
</evidence>
<dbReference type="Pfam" id="PF13385">
    <property type="entry name" value="Laminin_G_3"/>
    <property type="match status" value="2"/>
</dbReference>
<dbReference type="InterPro" id="IPR006558">
    <property type="entry name" value="LamG-like"/>
</dbReference>
<dbReference type="GO" id="GO:0006955">
    <property type="term" value="P:immune response"/>
    <property type="evidence" value="ECO:0007669"/>
    <property type="project" value="InterPro"/>
</dbReference>
<sequence length="1171" mass="124783">MPPAAGVRVVREVKVTFRPRSRPRSRPLSRNEDDGRRRRRRLAAVLAVPALLVTFAHALALPAAAGPAAAPGLVAQDGYPDPEPLPGEDATAIRQAKDTGQPVEIMSQRTETTQVFAEPDGNQRMVASLWPSRVKKGDTWATVDLGLMWRGDGTLGPYSAPVDMTFSGGGDGPLVRIVKDGVTLTYTWPAPLPKPLPLYETATYEEVFPGVDLKLTAGLDGFSQVLVVKTPEAARDPRLAEFRMKVQVSGGTLSLDPTGNATVRDPGGKVVLHGSAPQMWDSSGAEDDSGSRFVGPLTGDAIGTVAARLDAGALVLTPDQAFLRTPGLTYPVYVDPPMYGAGRLAFAYVSKHFASTKYYGTSDVAKVGYYNDPYVPSGPTTDTYRSFFRMNTSPVNGKHIVKATFRAYETYSWSCSAREVQLWLTGSIGTGTTWNAQPAWKRKIASASVAKGYSSSCGAGGVDFDATSAVTEAASKNWANLTLGLRAASESDKYGWKKFRNNPSIEITYNTTPNVPDQLSTQVGASAYVPCATGTAAPYVTTLTPTLRARVTDADGAKGQTVRAHFEWYAIGGAKLGERITSYVASGTPVTAPLTVTDGAKISWRVRAQDGVATSGTSGWSGWCDMIVDRTRPSAAPGVASTDYPETPSGGDPVPGGGVGRMGVFRLTPGTVTDAGGYLYALNSDDPGTATAVNAAADGTATVKVTPPRDLLNVLYVWIRDKAGNVGPYKRYEFSVRRATSPVAIWSLDETSGTVAGDSSGNGYQATLTTGATRAPGRVSGAVRLDGVQGTITPSKPDGIIRTDQNFSVAAWVRLTDKNSYRTVLSQDGVNRAGFSLQYHIGSDRWAMAMGSADSVASPTYYHAKSDAAPVTGRWTHLAASFDAATGRLRLFVDGRPQSTTAVQPTPWNAAGRFVIGRALGGSEQWAGDVDDVRVWDRVVYEKEVGDLANRPVKLEGHWKLDETSGTVARDSSGKPSDLVRDADATGACTWTGGWVGGAAGFGAAGCLIRTKAPLQSGAGPLLRTDGSFTVAAWVRLTDKADYRTAVSMDGVNRSGFYLQYDKAQDRWRFNMPTADSTSAVYTGPFSIDPAETGVWTHLAGVYDRANNQLRLYVDGNLEGTTSFTTPWQTKDALTIGQAINGWNKWVGEIDDVRAYTGVLSDDEIYELSLQ</sequence>
<keyword evidence="6" id="KW-1185">Reference proteome</keyword>
<dbReference type="Proteomes" id="UP000327011">
    <property type="component" value="Unassembled WGS sequence"/>
</dbReference>
<feature type="domain" description="LamG-like jellyroll fold" evidence="4">
    <location>
        <begin position="805"/>
        <end position="943"/>
    </location>
</feature>
<organism evidence="5 6">
    <name type="scientific">Microbispora cellulosiformans</name>
    <dbReference type="NCBI Taxonomy" id="2614688"/>
    <lineage>
        <taxon>Bacteria</taxon>
        <taxon>Bacillati</taxon>
        <taxon>Actinomycetota</taxon>
        <taxon>Actinomycetes</taxon>
        <taxon>Streptosporangiales</taxon>
        <taxon>Streptosporangiaceae</taxon>
        <taxon>Microbispora</taxon>
    </lineage>
</organism>
<dbReference type="PANTHER" id="PTHR46943:SF1">
    <property type="entry name" value="PENTRAXIN-RELATED PROTEIN PTX3"/>
    <property type="match status" value="1"/>
</dbReference>
<keyword evidence="1" id="KW-0732">Signal</keyword>
<dbReference type="SMART" id="SM00560">
    <property type="entry name" value="LamGL"/>
    <property type="match status" value="2"/>
</dbReference>
<comment type="caution">
    <text evidence="5">The sequence shown here is derived from an EMBL/GenBank/DDBJ whole genome shotgun (WGS) entry which is preliminary data.</text>
</comment>
<evidence type="ECO:0000259" key="4">
    <source>
        <dbReference type="SMART" id="SM00560"/>
    </source>
</evidence>
<dbReference type="NCBIfam" id="NF033679">
    <property type="entry name" value="DNRLRE_dom"/>
    <property type="match status" value="1"/>
</dbReference>
<name>A0A5J5JS23_9ACTN</name>
<feature type="region of interest" description="Disordered" evidence="3">
    <location>
        <begin position="18"/>
        <end position="37"/>
    </location>
</feature>
<evidence type="ECO:0000256" key="1">
    <source>
        <dbReference type="ARBA" id="ARBA00022729"/>
    </source>
</evidence>
<feature type="domain" description="LamG-like jellyroll fold" evidence="4">
    <location>
        <begin position="1027"/>
        <end position="1163"/>
    </location>
</feature>
<dbReference type="InterPro" id="IPR013320">
    <property type="entry name" value="ConA-like_dom_sf"/>
</dbReference>
<keyword evidence="2" id="KW-1015">Disulfide bond</keyword>
<dbReference type="Gene3D" id="2.60.120.200">
    <property type="match status" value="2"/>
</dbReference>
<proteinExistence type="predicted"/>
<feature type="compositionally biased region" description="Basic residues" evidence="3">
    <location>
        <begin position="18"/>
        <end position="27"/>
    </location>
</feature>
<accession>A0A5J5JS23</accession>
<evidence type="ECO:0000313" key="5">
    <source>
        <dbReference type="EMBL" id="KAA9373940.1"/>
    </source>
</evidence>
<evidence type="ECO:0000256" key="2">
    <source>
        <dbReference type="ARBA" id="ARBA00023157"/>
    </source>
</evidence>
<dbReference type="EMBL" id="VYTZ01000019">
    <property type="protein sequence ID" value="KAA9373940.1"/>
    <property type="molecule type" value="Genomic_DNA"/>
</dbReference>
<dbReference type="InterPro" id="IPR042837">
    <property type="entry name" value="PTX3"/>
</dbReference>